<dbReference type="Pfam" id="PF00326">
    <property type="entry name" value="Peptidase_S9"/>
    <property type="match status" value="1"/>
</dbReference>
<reference evidence="4 5" key="1">
    <citation type="submission" date="2017-07" db="EMBL/GenBank/DDBJ databases">
        <title>Niveispirillum cyanobacteriorum sp. nov., isolated from cyanobacterial aggregates in a eutrophic lake.</title>
        <authorList>
            <person name="Cai H."/>
        </authorList>
    </citation>
    <scope>NUCLEOTIDE SEQUENCE [LARGE SCALE GENOMIC DNA]</scope>
    <source>
        <strain evidence="5">TH1-14</strain>
    </source>
</reference>
<dbReference type="InterPro" id="IPR029058">
    <property type="entry name" value="AB_hydrolase_fold"/>
</dbReference>
<organism evidence="4 5">
    <name type="scientific">Niveispirillum lacus</name>
    <dbReference type="NCBI Taxonomy" id="1981099"/>
    <lineage>
        <taxon>Bacteria</taxon>
        <taxon>Pseudomonadati</taxon>
        <taxon>Pseudomonadota</taxon>
        <taxon>Alphaproteobacteria</taxon>
        <taxon>Rhodospirillales</taxon>
        <taxon>Azospirillaceae</taxon>
        <taxon>Niveispirillum</taxon>
    </lineage>
</organism>
<dbReference type="RefSeq" id="WP_094456690.1">
    <property type="nucleotide sequence ID" value="NZ_NOXU01000029.1"/>
</dbReference>
<dbReference type="Gene3D" id="2.120.10.30">
    <property type="entry name" value="TolB, C-terminal domain"/>
    <property type="match status" value="1"/>
</dbReference>
<accession>A0A255YYN3</accession>
<gene>
    <name evidence="4" type="ORF">CHU95_12645</name>
</gene>
<dbReference type="PANTHER" id="PTHR42776">
    <property type="entry name" value="SERINE PEPTIDASE S9 FAMILY MEMBER"/>
    <property type="match status" value="1"/>
</dbReference>
<name>A0A255YYN3_9PROT</name>
<keyword evidence="5" id="KW-1185">Reference proteome</keyword>
<evidence type="ECO:0000259" key="3">
    <source>
        <dbReference type="Pfam" id="PF00326"/>
    </source>
</evidence>
<dbReference type="EMBL" id="NOXU01000029">
    <property type="protein sequence ID" value="OYQ34281.1"/>
    <property type="molecule type" value="Genomic_DNA"/>
</dbReference>
<keyword evidence="2" id="KW-0732">Signal</keyword>
<dbReference type="GO" id="GO:0004252">
    <property type="term" value="F:serine-type endopeptidase activity"/>
    <property type="evidence" value="ECO:0007669"/>
    <property type="project" value="TreeGrafter"/>
</dbReference>
<keyword evidence="1" id="KW-0378">Hydrolase</keyword>
<dbReference type="SUPFAM" id="SSF82171">
    <property type="entry name" value="DPP6 N-terminal domain-like"/>
    <property type="match status" value="1"/>
</dbReference>
<dbReference type="SUPFAM" id="SSF53474">
    <property type="entry name" value="alpha/beta-Hydrolases"/>
    <property type="match status" value="1"/>
</dbReference>
<evidence type="ECO:0000313" key="5">
    <source>
        <dbReference type="Proteomes" id="UP000216998"/>
    </source>
</evidence>
<dbReference type="PANTHER" id="PTHR42776:SF27">
    <property type="entry name" value="DIPEPTIDYL PEPTIDASE FAMILY MEMBER 6"/>
    <property type="match status" value="1"/>
</dbReference>
<sequence length="647" mass="68968">MRSLLKLLVLSLGMGVSSMQVAIADDLTSPRAILSLPGPGLLSLSPDGLRVARIPVADVPVLHILDTGNIQAAPVVIELPTRVQAMTWAQDGSRLFLRAVEASSGGDRTYAVDMAGRSVADLAPDLPGRVRLVSGTPDSDGAYLVMHTPRQGAPVRLVRISGKGSAPATDITPSGNFGWFVADDQGRPAVALQIASGGKMQWIALTAEGEPGAVLVDAGTAGTNEPVSLMRTATGRRIAIFRTAQPDQEFPGLTGFDLDGAAPTVILTPDHEVTAPLFARDEPTLLTYVQESLLPERKVVDPTMADLLAGLKVDDGFAEIAARARNGVWLIKRRYADRPATYFLYRPESRQWSVPLAEMPGPPMPARQVATWVKARDGLSLPVYLTLPDRPGKAPLVVLIHGGPWRRDRFDYDRTLHWLAARGYAVLRVNFRGSTGFGVGFTRAGDGQWAGAMLTDIIDGTRWALDQPGVDPAPPVFVGGSYGGYAALMLASQNELPPRCTIAIAAAVDLGSFAPKYAAAERSSKAQLKRALGDFDDPSVRQQLTALSPIARVDKVKAPVLLIHGGRDPRAPLDDVNLYADALRRVNPALVTLAVAPDEGHSFTDPKATIAAVDMQDRFLSRCLGRAVSAAAVDPAPLRMIHAGTRP</sequence>
<feature type="signal peptide" evidence="2">
    <location>
        <begin position="1"/>
        <end position="24"/>
    </location>
</feature>
<dbReference type="AlphaFoldDB" id="A0A255YYN3"/>
<comment type="caution">
    <text evidence="4">The sequence shown here is derived from an EMBL/GenBank/DDBJ whole genome shotgun (WGS) entry which is preliminary data.</text>
</comment>
<evidence type="ECO:0000313" key="4">
    <source>
        <dbReference type="EMBL" id="OYQ34281.1"/>
    </source>
</evidence>
<evidence type="ECO:0000256" key="1">
    <source>
        <dbReference type="ARBA" id="ARBA00022801"/>
    </source>
</evidence>
<feature type="chain" id="PRO_5012988130" description="Peptidase S9 prolyl oligopeptidase catalytic domain-containing protein" evidence="2">
    <location>
        <begin position="25"/>
        <end position="647"/>
    </location>
</feature>
<dbReference type="Gene3D" id="3.40.50.1820">
    <property type="entry name" value="alpha/beta hydrolase"/>
    <property type="match status" value="1"/>
</dbReference>
<feature type="domain" description="Peptidase S9 prolyl oligopeptidase catalytic" evidence="3">
    <location>
        <begin position="412"/>
        <end position="625"/>
    </location>
</feature>
<dbReference type="OrthoDB" id="1094230at2"/>
<dbReference type="GO" id="GO:0006508">
    <property type="term" value="P:proteolysis"/>
    <property type="evidence" value="ECO:0007669"/>
    <property type="project" value="InterPro"/>
</dbReference>
<dbReference type="Proteomes" id="UP000216998">
    <property type="component" value="Unassembled WGS sequence"/>
</dbReference>
<protein>
    <recommendedName>
        <fullName evidence="3">Peptidase S9 prolyl oligopeptidase catalytic domain-containing protein</fullName>
    </recommendedName>
</protein>
<dbReference type="InterPro" id="IPR011042">
    <property type="entry name" value="6-blade_b-propeller_TolB-like"/>
</dbReference>
<dbReference type="InterPro" id="IPR001375">
    <property type="entry name" value="Peptidase_S9_cat"/>
</dbReference>
<evidence type="ECO:0000256" key="2">
    <source>
        <dbReference type="SAM" id="SignalP"/>
    </source>
</evidence>
<proteinExistence type="predicted"/>